<dbReference type="Proteomes" id="UP000179179">
    <property type="component" value="Unassembled WGS sequence"/>
</dbReference>
<evidence type="ECO:0000256" key="5">
    <source>
        <dbReference type="ARBA" id="ARBA00023136"/>
    </source>
</evidence>
<dbReference type="GO" id="GO:0033013">
    <property type="term" value="P:tetrapyrrole metabolic process"/>
    <property type="evidence" value="ECO:0007669"/>
    <property type="project" value="UniProtKB-ARBA"/>
</dbReference>
<dbReference type="RefSeq" id="XP_022391931.1">
    <property type="nucleotide sequence ID" value="XM_022529273.1"/>
</dbReference>
<dbReference type="AlphaFoldDB" id="A0A1F8A912"/>
<dbReference type="InterPro" id="IPR038330">
    <property type="entry name" value="TspO/MBR-related_sf"/>
</dbReference>
<name>A0A1F8A912_9EURO</name>
<evidence type="ECO:0000313" key="8">
    <source>
        <dbReference type="Proteomes" id="UP000179179"/>
    </source>
</evidence>
<evidence type="ECO:0000256" key="2">
    <source>
        <dbReference type="ARBA" id="ARBA00007524"/>
    </source>
</evidence>
<dbReference type="OrthoDB" id="8841220at2759"/>
<dbReference type="STRING" id="109264.A0A1F8A912"/>
<evidence type="ECO:0000313" key="7">
    <source>
        <dbReference type="EMBL" id="OGM48214.1"/>
    </source>
</evidence>
<dbReference type="EMBL" id="LYCR01000017">
    <property type="protein sequence ID" value="OGM48214.1"/>
    <property type="molecule type" value="Genomic_DNA"/>
</dbReference>
<dbReference type="PANTHER" id="PTHR10057:SF0">
    <property type="entry name" value="TRANSLOCATOR PROTEIN"/>
    <property type="match status" value="1"/>
</dbReference>
<dbReference type="GO" id="GO:0005741">
    <property type="term" value="C:mitochondrial outer membrane"/>
    <property type="evidence" value="ECO:0007669"/>
    <property type="project" value="TreeGrafter"/>
</dbReference>
<feature type="transmembrane region" description="Helical" evidence="6">
    <location>
        <begin position="151"/>
        <end position="172"/>
    </location>
</feature>
<dbReference type="PANTHER" id="PTHR10057">
    <property type="entry name" value="PERIPHERAL-TYPE BENZODIAZEPINE RECEPTOR"/>
    <property type="match status" value="1"/>
</dbReference>
<sequence>MTSVPASAMPRIYNQGARRVSRNAQPTIFMAWSITLPREVFASPILSVAAPTTVGMLIGYLVNRTGTTKRTYKSLQKPAFYPPTWLFAPMWTALYGAMGYAAHHATVAGHSALTSSSAAQSLGTNWETLYTSQLVLNYLWMPLFFGLRRPAWALADILLLGGNVAALMQTWWKTDRTAFWLIVPYAGWLAFATYLNAGVGVLNKWTIGEKPKDQ</sequence>
<dbReference type="FunFam" id="1.20.1260.100:FF:000001">
    <property type="entry name" value="translocator protein 2"/>
    <property type="match status" value="1"/>
</dbReference>
<protein>
    <submittedName>
        <fullName evidence="7">Benzodiazepine receptor family protein</fullName>
    </submittedName>
</protein>
<comment type="caution">
    <text evidence="7">The sequence shown here is derived from an EMBL/GenBank/DDBJ whole genome shotgun (WGS) entry which is preliminary data.</text>
</comment>
<keyword evidence="4 6" id="KW-1133">Transmembrane helix</keyword>
<accession>A0A1F8A912</accession>
<dbReference type="GeneID" id="34445533"/>
<evidence type="ECO:0000256" key="3">
    <source>
        <dbReference type="ARBA" id="ARBA00022692"/>
    </source>
</evidence>
<dbReference type="CDD" id="cd15904">
    <property type="entry name" value="TSPO_MBR"/>
    <property type="match status" value="1"/>
</dbReference>
<comment type="similarity">
    <text evidence="2">Belongs to the TspO/BZRP family.</text>
</comment>
<keyword evidence="5 6" id="KW-0472">Membrane</keyword>
<dbReference type="Gene3D" id="1.20.1260.100">
    <property type="entry name" value="TspO/MBR protein"/>
    <property type="match status" value="1"/>
</dbReference>
<reference evidence="7 8" key="1">
    <citation type="journal article" date="2016" name="Genome Biol. Evol.">
        <title>Draft genome sequence of an aflatoxigenic Aspergillus species, A. bombycis.</title>
        <authorList>
            <person name="Moore G.G."/>
            <person name="Mack B.M."/>
            <person name="Beltz S.B."/>
            <person name="Gilbert M.K."/>
        </authorList>
    </citation>
    <scope>NUCLEOTIDE SEQUENCE [LARGE SCALE GENOMIC DNA]</scope>
    <source>
        <strain evidence="8">NRRL 26010</strain>
    </source>
</reference>
<keyword evidence="7" id="KW-0675">Receptor</keyword>
<evidence type="ECO:0000256" key="6">
    <source>
        <dbReference type="SAM" id="Phobius"/>
    </source>
</evidence>
<dbReference type="InterPro" id="IPR004307">
    <property type="entry name" value="TspO_MBR"/>
</dbReference>
<proteinExistence type="inferred from homology"/>
<gene>
    <name evidence="7" type="ORF">ABOM_002143</name>
</gene>
<comment type="subcellular location">
    <subcellularLocation>
        <location evidence="1">Membrane</location>
        <topology evidence="1">Multi-pass membrane protein</topology>
    </subcellularLocation>
</comment>
<organism evidence="7 8">
    <name type="scientific">Aspergillus bombycis</name>
    <dbReference type="NCBI Taxonomy" id="109264"/>
    <lineage>
        <taxon>Eukaryota</taxon>
        <taxon>Fungi</taxon>
        <taxon>Dikarya</taxon>
        <taxon>Ascomycota</taxon>
        <taxon>Pezizomycotina</taxon>
        <taxon>Eurotiomycetes</taxon>
        <taxon>Eurotiomycetidae</taxon>
        <taxon>Eurotiales</taxon>
        <taxon>Aspergillaceae</taxon>
        <taxon>Aspergillus</taxon>
    </lineage>
</organism>
<keyword evidence="3 6" id="KW-0812">Transmembrane</keyword>
<evidence type="ECO:0000256" key="1">
    <source>
        <dbReference type="ARBA" id="ARBA00004141"/>
    </source>
</evidence>
<keyword evidence="8" id="KW-1185">Reference proteome</keyword>
<dbReference type="Pfam" id="PF03073">
    <property type="entry name" value="TspO_MBR"/>
    <property type="match status" value="1"/>
</dbReference>
<feature type="transmembrane region" description="Helical" evidence="6">
    <location>
        <begin position="178"/>
        <end position="202"/>
    </location>
</feature>
<feature type="transmembrane region" description="Helical" evidence="6">
    <location>
        <begin position="40"/>
        <end position="62"/>
    </location>
</feature>
<evidence type="ECO:0000256" key="4">
    <source>
        <dbReference type="ARBA" id="ARBA00022989"/>
    </source>
</evidence>